<sequence length="96" mass="10936">MYAERAGAAPPRRTECAVFLIFGALSLRNAITIDLYSVRELTNKKENHKENLKNWTRKSATTTRSSSSVVQSIANRHRDVTVGNALKRLLPWYKVF</sequence>
<gene>
    <name evidence="1" type="ORF">EVAR_82781_1</name>
</gene>
<comment type="caution">
    <text evidence="1">The sequence shown here is derived from an EMBL/GenBank/DDBJ whole genome shotgun (WGS) entry which is preliminary data.</text>
</comment>
<evidence type="ECO:0000313" key="1">
    <source>
        <dbReference type="EMBL" id="GBP27732.1"/>
    </source>
</evidence>
<dbReference type="EMBL" id="BGZK01000198">
    <property type="protein sequence ID" value="GBP27732.1"/>
    <property type="molecule type" value="Genomic_DNA"/>
</dbReference>
<accession>A0A4C1UP37</accession>
<protein>
    <submittedName>
        <fullName evidence="1">Uncharacterized protein</fullName>
    </submittedName>
</protein>
<name>A0A4C1UP37_EUMVA</name>
<proteinExistence type="predicted"/>
<keyword evidence="2" id="KW-1185">Reference proteome</keyword>
<reference evidence="1 2" key="1">
    <citation type="journal article" date="2019" name="Commun. Biol.">
        <title>The bagworm genome reveals a unique fibroin gene that provides high tensile strength.</title>
        <authorList>
            <person name="Kono N."/>
            <person name="Nakamura H."/>
            <person name="Ohtoshi R."/>
            <person name="Tomita M."/>
            <person name="Numata K."/>
            <person name="Arakawa K."/>
        </authorList>
    </citation>
    <scope>NUCLEOTIDE SEQUENCE [LARGE SCALE GENOMIC DNA]</scope>
</reference>
<evidence type="ECO:0000313" key="2">
    <source>
        <dbReference type="Proteomes" id="UP000299102"/>
    </source>
</evidence>
<dbReference type="AlphaFoldDB" id="A0A4C1UP37"/>
<organism evidence="1 2">
    <name type="scientific">Eumeta variegata</name>
    <name type="common">Bagworm moth</name>
    <name type="synonym">Eumeta japonica</name>
    <dbReference type="NCBI Taxonomy" id="151549"/>
    <lineage>
        <taxon>Eukaryota</taxon>
        <taxon>Metazoa</taxon>
        <taxon>Ecdysozoa</taxon>
        <taxon>Arthropoda</taxon>
        <taxon>Hexapoda</taxon>
        <taxon>Insecta</taxon>
        <taxon>Pterygota</taxon>
        <taxon>Neoptera</taxon>
        <taxon>Endopterygota</taxon>
        <taxon>Lepidoptera</taxon>
        <taxon>Glossata</taxon>
        <taxon>Ditrysia</taxon>
        <taxon>Tineoidea</taxon>
        <taxon>Psychidae</taxon>
        <taxon>Oiketicinae</taxon>
        <taxon>Eumeta</taxon>
    </lineage>
</organism>
<dbReference type="Proteomes" id="UP000299102">
    <property type="component" value="Unassembled WGS sequence"/>
</dbReference>